<accession>A0AAV7Z1L2</accession>
<dbReference type="PANTHER" id="PTHR45834:SF3">
    <property type="entry name" value="RHO GUANINE NUCLEOTIDE EXCHANGE FACTOR 3, ISOFORM L"/>
    <property type="match status" value="1"/>
</dbReference>
<dbReference type="InterPro" id="IPR035899">
    <property type="entry name" value="DBL_dom_sf"/>
</dbReference>
<dbReference type="GO" id="GO:0005829">
    <property type="term" value="C:cytosol"/>
    <property type="evidence" value="ECO:0007669"/>
    <property type="project" value="TreeGrafter"/>
</dbReference>
<dbReference type="InterPro" id="IPR000219">
    <property type="entry name" value="DH_dom"/>
</dbReference>
<sequence length="165" mass="19597">MLIMPVQQLPRYVLFLEELTKKTPHNHEDFEQIKNALEIIKDVTTLVNEVKRQYCSHYLIGFLFLKSITQDKKGEIFFEFGKDSQETIHIACTNKSDSEELFEKKLILSPKNFKKMHRSKAKEKLTNQKKDWKIIIKIENFVGGGMWYRKGKEITYKKNNLNKKI</sequence>
<dbReference type="InterPro" id="IPR053086">
    <property type="entry name" value="RhoGEF_domain"/>
</dbReference>
<dbReference type="Proteomes" id="UP001146793">
    <property type="component" value="Unassembled WGS sequence"/>
</dbReference>
<dbReference type="AlphaFoldDB" id="A0AAV7Z1L2"/>
<dbReference type="PROSITE" id="PS50010">
    <property type="entry name" value="DH_2"/>
    <property type="match status" value="1"/>
</dbReference>
<protein>
    <submittedName>
        <fullName evidence="2">Faciogenital dysplasia protein</fullName>
    </submittedName>
</protein>
<organism evidence="2 3">
    <name type="scientific">Anaeramoeba flamelloides</name>
    <dbReference type="NCBI Taxonomy" id="1746091"/>
    <lineage>
        <taxon>Eukaryota</taxon>
        <taxon>Metamonada</taxon>
        <taxon>Anaeramoebidae</taxon>
        <taxon>Anaeramoeba</taxon>
    </lineage>
</organism>
<dbReference type="Pfam" id="PF00621">
    <property type="entry name" value="RhoGEF"/>
    <property type="match status" value="1"/>
</dbReference>
<gene>
    <name evidence="2" type="ORF">M0812_01981</name>
</gene>
<evidence type="ECO:0000313" key="2">
    <source>
        <dbReference type="EMBL" id="KAJ3434857.1"/>
    </source>
</evidence>
<dbReference type="SUPFAM" id="SSF48065">
    <property type="entry name" value="DBL homology domain (DH-domain)"/>
    <property type="match status" value="1"/>
</dbReference>
<reference evidence="2" key="1">
    <citation type="submission" date="2022-08" db="EMBL/GenBank/DDBJ databases">
        <title>Novel sulphate-reducing endosymbionts in the free-living metamonad Anaeramoeba.</title>
        <authorList>
            <person name="Jerlstrom-Hultqvist J."/>
            <person name="Cepicka I."/>
            <person name="Gallot-Lavallee L."/>
            <person name="Salas-Leiva D."/>
            <person name="Curtis B.A."/>
            <person name="Zahonova K."/>
            <person name="Pipaliya S."/>
            <person name="Dacks J."/>
            <person name="Roger A.J."/>
        </authorList>
    </citation>
    <scope>NUCLEOTIDE SEQUENCE</scope>
    <source>
        <strain evidence="2">Busselton2</strain>
    </source>
</reference>
<evidence type="ECO:0000313" key="3">
    <source>
        <dbReference type="Proteomes" id="UP001146793"/>
    </source>
</evidence>
<proteinExistence type="predicted"/>
<evidence type="ECO:0000259" key="1">
    <source>
        <dbReference type="PROSITE" id="PS50010"/>
    </source>
</evidence>
<name>A0AAV7Z1L2_9EUKA</name>
<feature type="domain" description="DH" evidence="1">
    <location>
        <begin position="1"/>
        <end position="50"/>
    </location>
</feature>
<dbReference type="GO" id="GO:0005085">
    <property type="term" value="F:guanyl-nucleotide exchange factor activity"/>
    <property type="evidence" value="ECO:0007669"/>
    <property type="project" value="InterPro"/>
</dbReference>
<comment type="caution">
    <text evidence="2">The sequence shown here is derived from an EMBL/GenBank/DDBJ whole genome shotgun (WGS) entry which is preliminary data.</text>
</comment>
<dbReference type="PANTHER" id="PTHR45834">
    <property type="entry name" value="RHO GUANINE NUCLEOTIDE EXCHANGE FACTOR 9-RELATED"/>
    <property type="match status" value="1"/>
</dbReference>
<dbReference type="Gene3D" id="1.20.900.10">
    <property type="entry name" value="Dbl homology (DH) domain"/>
    <property type="match status" value="1"/>
</dbReference>
<dbReference type="EMBL" id="JANTQA010000042">
    <property type="protein sequence ID" value="KAJ3434857.1"/>
    <property type="molecule type" value="Genomic_DNA"/>
</dbReference>